<gene>
    <name evidence="1" type="ORF">KRR39_20395</name>
</gene>
<evidence type="ECO:0000313" key="1">
    <source>
        <dbReference type="EMBL" id="QWZ07725.1"/>
    </source>
</evidence>
<dbReference type="Proteomes" id="UP000683575">
    <property type="component" value="Chromosome"/>
</dbReference>
<evidence type="ECO:0000313" key="2">
    <source>
        <dbReference type="Proteomes" id="UP000683575"/>
    </source>
</evidence>
<sequence>MVVEEAHLAAFTGTPDNPTWLSDETVADLLKATPAGNMPESMGKAFITPTLDALNQGHLFAHLSDAADTKAQELDDSHRRVRQAAGTLVRGLRVTAQKPVDILGVYQFIPGGNA</sequence>
<dbReference type="KEGG" id="nps:KRR39_20395"/>
<keyword evidence="2" id="KW-1185">Reference proteome</keyword>
<reference evidence="1" key="1">
    <citation type="submission" date="2021-06" db="EMBL/GenBank/DDBJ databases">
        <title>Complete genome sequence of Nocardioides sp. G188.</title>
        <authorList>
            <person name="Im W.-T."/>
        </authorList>
    </citation>
    <scope>NUCLEOTIDE SEQUENCE</scope>
    <source>
        <strain evidence="1">G188</strain>
    </source>
</reference>
<dbReference type="RefSeq" id="WP_216939235.1">
    <property type="nucleotide sequence ID" value="NZ_CP077062.1"/>
</dbReference>
<protein>
    <submittedName>
        <fullName evidence="1">Uncharacterized protein</fullName>
    </submittedName>
</protein>
<name>A0A975SYF8_9ACTN</name>
<dbReference type="AlphaFoldDB" id="A0A975SYF8"/>
<dbReference type="EMBL" id="CP077062">
    <property type="protein sequence ID" value="QWZ07725.1"/>
    <property type="molecule type" value="Genomic_DNA"/>
</dbReference>
<accession>A0A975SYF8</accession>
<organism evidence="1 2">
    <name type="scientific">Nocardioides panacis</name>
    <dbReference type="NCBI Taxonomy" id="2849501"/>
    <lineage>
        <taxon>Bacteria</taxon>
        <taxon>Bacillati</taxon>
        <taxon>Actinomycetota</taxon>
        <taxon>Actinomycetes</taxon>
        <taxon>Propionibacteriales</taxon>
        <taxon>Nocardioidaceae</taxon>
        <taxon>Nocardioides</taxon>
    </lineage>
</organism>
<proteinExistence type="predicted"/>